<gene>
    <name evidence="2" type="ORF">DdX_01174</name>
</gene>
<feature type="compositionally biased region" description="Basic residues" evidence="1">
    <location>
        <begin position="192"/>
        <end position="205"/>
    </location>
</feature>
<dbReference type="EMBL" id="JAKKPZ010000001">
    <property type="protein sequence ID" value="KAI1728961.1"/>
    <property type="molecule type" value="Genomic_DNA"/>
</dbReference>
<feature type="compositionally biased region" description="Polar residues" evidence="1">
    <location>
        <begin position="1"/>
        <end position="11"/>
    </location>
</feature>
<proteinExistence type="predicted"/>
<feature type="compositionally biased region" description="Polar residues" evidence="1">
    <location>
        <begin position="25"/>
        <end position="39"/>
    </location>
</feature>
<feature type="region of interest" description="Disordered" evidence="1">
    <location>
        <begin position="1"/>
        <end position="39"/>
    </location>
</feature>
<comment type="caution">
    <text evidence="2">The sequence shown here is derived from an EMBL/GenBank/DDBJ whole genome shotgun (WGS) entry which is preliminary data.</text>
</comment>
<sequence length="223" mass="25586">MTIDTNLANWNKENEPRTGMKLPLKTSQNSSTGRLRQISSPARRPTVLSILNQCTVIPDNVIDDVENMQKENSRSPLASRSQEVSFNNNNGEIENEWAETQETLMSHENCGIEQIDCVEDDELLMEEILRLCSWWSYPDVPHSNDASENTFSCKDESIFPIDDQESFYHDLQNYLAKLDEETTEQVAVATNKHSHKDSPKHKRPFQNRENLCSDSDFDLNASF</sequence>
<evidence type="ECO:0000313" key="2">
    <source>
        <dbReference type="EMBL" id="KAI1728961.1"/>
    </source>
</evidence>
<accession>A0AAD4RDQ6</accession>
<evidence type="ECO:0000313" key="3">
    <source>
        <dbReference type="Proteomes" id="UP001201812"/>
    </source>
</evidence>
<keyword evidence="3" id="KW-1185">Reference proteome</keyword>
<organism evidence="2 3">
    <name type="scientific">Ditylenchus destructor</name>
    <dbReference type="NCBI Taxonomy" id="166010"/>
    <lineage>
        <taxon>Eukaryota</taxon>
        <taxon>Metazoa</taxon>
        <taxon>Ecdysozoa</taxon>
        <taxon>Nematoda</taxon>
        <taxon>Chromadorea</taxon>
        <taxon>Rhabditida</taxon>
        <taxon>Tylenchina</taxon>
        <taxon>Tylenchomorpha</taxon>
        <taxon>Sphaerularioidea</taxon>
        <taxon>Anguinidae</taxon>
        <taxon>Anguininae</taxon>
        <taxon>Ditylenchus</taxon>
    </lineage>
</organism>
<dbReference type="AlphaFoldDB" id="A0AAD4RDQ6"/>
<protein>
    <submittedName>
        <fullName evidence="2">Uncharacterized protein</fullName>
    </submittedName>
</protein>
<feature type="region of interest" description="Disordered" evidence="1">
    <location>
        <begin position="188"/>
        <end position="209"/>
    </location>
</feature>
<name>A0AAD4RDQ6_9BILA</name>
<reference evidence="2" key="1">
    <citation type="submission" date="2022-01" db="EMBL/GenBank/DDBJ databases">
        <title>Genome Sequence Resource for Two Populations of Ditylenchus destructor, the Migratory Endoparasitic Phytonematode.</title>
        <authorList>
            <person name="Zhang H."/>
            <person name="Lin R."/>
            <person name="Xie B."/>
        </authorList>
    </citation>
    <scope>NUCLEOTIDE SEQUENCE</scope>
    <source>
        <strain evidence="2">BazhouSP</strain>
    </source>
</reference>
<evidence type="ECO:0000256" key="1">
    <source>
        <dbReference type="SAM" id="MobiDB-lite"/>
    </source>
</evidence>
<dbReference type="Proteomes" id="UP001201812">
    <property type="component" value="Unassembled WGS sequence"/>
</dbReference>